<proteinExistence type="predicted"/>
<sequence length="49" mass="6059">MRVPTFYFYGKISFYKTNFLHQVLHSGNLYKIKWIQREESMIHFSEKKS</sequence>
<name>M3HAR5_LEPIR</name>
<evidence type="ECO:0000313" key="2">
    <source>
        <dbReference type="Proteomes" id="UP000011776"/>
    </source>
</evidence>
<protein>
    <submittedName>
        <fullName evidence="1">Uncharacterized protein</fullName>
    </submittedName>
</protein>
<dbReference type="BioCyc" id="LINT1001599:G11K9-4528-MONOMER"/>
<dbReference type="EMBL" id="AFME02000302">
    <property type="protein sequence ID" value="EMG09790.1"/>
    <property type="molecule type" value="Genomic_DNA"/>
</dbReference>
<gene>
    <name evidence="1" type="ORF">LEP1GSC151_1785</name>
</gene>
<accession>M3HAR5</accession>
<reference evidence="1 2" key="1">
    <citation type="submission" date="2013-02" db="EMBL/GenBank/DDBJ databases">
        <authorList>
            <person name="Harkins D.M."/>
            <person name="Durkin A.S."/>
            <person name="Brinkac L.M."/>
            <person name="Haft D.H."/>
            <person name="Selengut J.D."/>
            <person name="Sanka R."/>
            <person name="DePew J."/>
            <person name="Purushe J."/>
            <person name="Tulsiani S.M."/>
            <person name="Graham G.C."/>
            <person name="Burns M.-A."/>
            <person name="Dohnt M.F."/>
            <person name="Smythe L.D."/>
            <person name="McKay D.B."/>
            <person name="Craig S.B."/>
            <person name="Vinetz J.M."/>
            <person name="Sutton G.G."/>
            <person name="Nierman W.C."/>
            <person name="Fouts D.E."/>
        </authorList>
    </citation>
    <scope>NUCLEOTIDE SEQUENCE [LARGE SCALE GENOMIC DNA]</scope>
    <source>
        <strain evidence="1 2">LT2186</strain>
    </source>
</reference>
<dbReference type="Proteomes" id="UP000011776">
    <property type="component" value="Unassembled WGS sequence"/>
</dbReference>
<evidence type="ECO:0000313" key="1">
    <source>
        <dbReference type="EMBL" id="EMG09790.1"/>
    </source>
</evidence>
<organism evidence="1 2">
    <name type="scientific">Leptospira interrogans serovar Grippotyphosa str. LT2186</name>
    <dbReference type="NCBI Taxonomy" id="1001599"/>
    <lineage>
        <taxon>Bacteria</taxon>
        <taxon>Pseudomonadati</taxon>
        <taxon>Spirochaetota</taxon>
        <taxon>Spirochaetia</taxon>
        <taxon>Leptospirales</taxon>
        <taxon>Leptospiraceae</taxon>
        <taxon>Leptospira</taxon>
    </lineage>
</organism>
<comment type="caution">
    <text evidence="1">The sequence shown here is derived from an EMBL/GenBank/DDBJ whole genome shotgun (WGS) entry which is preliminary data.</text>
</comment>
<dbReference type="AlphaFoldDB" id="M3HAR5"/>